<keyword evidence="3" id="KW-0520">NAD</keyword>
<dbReference type="SUPFAM" id="SSF52283">
    <property type="entry name" value="Formate/glycerate dehydrogenase catalytic domain-like"/>
    <property type="match status" value="1"/>
</dbReference>
<sequence length="313" mass="33388">MQAAPRFLQLGPVNDRFDARLAQSHGGVPLWRQPDPAAWLRAHGAAVEVLVTSSRHGCDQALLDALPGLRAICSFGVGYDAIDVDAARRRGIVISNTPDVLNDCVADLALGLILDCARRMSASDRFVRAGGWLSGSFPLGRQVSGKRLGIVGLGRIGRAVAHRALGFAMAVQYHNARPAPEAAFRYEPSLLELARWADFLVLTCPGGPRTHHLVSAEVLDALGPEGILINIARGSVVDEAALVRALEEGRLGGAGLDVYADEPNVPDALRTRDDVVLLPHIGSGTLETRLAMENLVFDNLAAFLGRGRLLTPV</sequence>
<feature type="domain" description="D-isomer specific 2-hydroxyacid dehydrogenase NAD-binding" evidence="6">
    <location>
        <begin position="110"/>
        <end position="282"/>
    </location>
</feature>
<dbReference type="Pfam" id="PF00389">
    <property type="entry name" value="2-Hacid_dh"/>
    <property type="match status" value="1"/>
</dbReference>
<dbReference type="GO" id="GO:0030267">
    <property type="term" value="F:glyoxylate reductase (NADPH) activity"/>
    <property type="evidence" value="ECO:0007669"/>
    <property type="project" value="TreeGrafter"/>
</dbReference>
<dbReference type="Pfam" id="PF02826">
    <property type="entry name" value="2-Hacid_dh_C"/>
    <property type="match status" value="1"/>
</dbReference>
<dbReference type="InterPro" id="IPR006140">
    <property type="entry name" value="D-isomer_DH_NAD-bd"/>
</dbReference>
<reference evidence="7 8" key="1">
    <citation type="submission" date="2019-07" db="EMBL/GenBank/DDBJ databases">
        <title>Pseudomonas mangiferae sp. nov., isolated from bark of mango tree in Thailand.</title>
        <authorList>
            <person name="Srisuk N."/>
            <person name="Anurat P."/>
        </authorList>
    </citation>
    <scope>NUCLEOTIDE SEQUENCE [LARGE SCALE GENOMIC DNA]</scope>
    <source>
        <strain evidence="7 8">DMKU_BBB3-04</strain>
    </source>
</reference>
<accession>A0A553H389</accession>
<evidence type="ECO:0000256" key="1">
    <source>
        <dbReference type="ARBA" id="ARBA00022857"/>
    </source>
</evidence>
<protein>
    <submittedName>
        <fullName evidence="7">2-hydroxyacid dehydrogenase</fullName>
    </submittedName>
</protein>
<evidence type="ECO:0000256" key="2">
    <source>
        <dbReference type="ARBA" id="ARBA00023002"/>
    </source>
</evidence>
<dbReference type="InterPro" id="IPR050223">
    <property type="entry name" value="D-isomer_2-hydroxyacid_DH"/>
</dbReference>
<gene>
    <name evidence="7" type="ORF">FM069_03225</name>
</gene>
<name>A0A553H389_9PSED</name>
<dbReference type="GO" id="GO:0051287">
    <property type="term" value="F:NAD binding"/>
    <property type="evidence" value="ECO:0007669"/>
    <property type="project" value="InterPro"/>
</dbReference>
<comment type="similarity">
    <text evidence="4">Belongs to the D-isomer specific 2-hydroxyacid dehydrogenase family.</text>
</comment>
<evidence type="ECO:0000313" key="7">
    <source>
        <dbReference type="EMBL" id="TRX76213.1"/>
    </source>
</evidence>
<dbReference type="Gene3D" id="3.40.50.720">
    <property type="entry name" value="NAD(P)-binding Rossmann-like Domain"/>
    <property type="match status" value="2"/>
</dbReference>
<dbReference type="PROSITE" id="PS00065">
    <property type="entry name" value="D_2_HYDROXYACID_DH_1"/>
    <property type="match status" value="1"/>
</dbReference>
<dbReference type="PANTHER" id="PTHR10996:SF178">
    <property type="entry name" value="2-HYDROXYACID DEHYDROGENASE YGL185C-RELATED"/>
    <property type="match status" value="1"/>
</dbReference>
<keyword evidence="1" id="KW-0521">NADP</keyword>
<dbReference type="EMBL" id="VJOY01000002">
    <property type="protein sequence ID" value="TRX76213.1"/>
    <property type="molecule type" value="Genomic_DNA"/>
</dbReference>
<dbReference type="GO" id="GO:0016618">
    <property type="term" value="F:hydroxypyruvate reductase [NAD(P)H] activity"/>
    <property type="evidence" value="ECO:0007669"/>
    <property type="project" value="TreeGrafter"/>
</dbReference>
<keyword evidence="8" id="KW-1185">Reference proteome</keyword>
<comment type="caution">
    <text evidence="7">The sequence shown here is derived from an EMBL/GenBank/DDBJ whole genome shotgun (WGS) entry which is preliminary data.</text>
</comment>
<dbReference type="InterPro" id="IPR036291">
    <property type="entry name" value="NAD(P)-bd_dom_sf"/>
</dbReference>
<dbReference type="InterPro" id="IPR029752">
    <property type="entry name" value="D-isomer_DH_CS1"/>
</dbReference>
<dbReference type="PANTHER" id="PTHR10996">
    <property type="entry name" value="2-HYDROXYACID DEHYDROGENASE-RELATED"/>
    <property type="match status" value="1"/>
</dbReference>
<feature type="domain" description="D-isomer specific 2-hydroxyacid dehydrogenase catalytic" evidence="5">
    <location>
        <begin position="45"/>
        <end position="313"/>
    </location>
</feature>
<proteinExistence type="inferred from homology"/>
<keyword evidence="2 4" id="KW-0560">Oxidoreductase</keyword>
<evidence type="ECO:0000256" key="4">
    <source>
        <dbReference type="RuleBase" id="RU003719"/>
    </source>
</evidence>
<evidence type="ECO:0000256" key="3">
    <source>
        <dbReference type="ARBA" id="ARBA00023027"/>
    </source>
</evidence>
<dbReference type="Proteomes" id="UP000315235">
    <property type="component" value="Unassembled WGS sequence"/>
</dbReference>
<evidence type="ECO:0000259" key="5">
    <source>
        <dbReference type="Pfam" id="PF00389"/>
    </source>
</evidence>
<dbReference type="AlphaFoldDB" id="A0A553H389"/>
<dbReference type="SUPFAM" id="SSF51735">
    <property type="entry name" value="NAD(P)-binding Rossmann-fold domains"/>
    <property type="match status" value="1"/>
</dbReference>
<dbReference type="CDD" id="cd12156">
    <property type="entry name" value="HPPR"/>
    <property type="match status" value="1"/>
</dbReference>
<dbReference type="RefSeq" id="WP_143486841.1">
    <property type="nucleotide sequence ID" value="NZ_VJOY01000002.1"/>
</dbReference>
<evidence type="ECO:0000313" key="8">
    <source>
        <dbReference type="Proteomes" id="UP000315235"/>
    </source>
</evidence>
<dbReference type="OrthoDB" id="9805416at2"/>
<organism evidence="7 8">
    <name type="scientific">Pseudomonas mangiferae</name>
    <dbReference type="NCBI Taxonomy" id="2593654"/>
    <lineage>
        <taxon>Bacteria</taxon>
        <taxon>Pseudomonadati</taxon>
        <taxon>Pseudomonadota</taxon>
        <taxon>Gammaproteobacteria</taxon>
        <taxon>Pseudomonadales</taxon>
        <taxon>Pseudomonadaceae</taxon>
        <taxon>Pseudomonas</taxon>
    </lineage>
</organism>
<dbReference type="InterPro" id="IPR006139">
    <property type="entry name" value="D-isomer_2_OHA_DH_cat_dom"/>
</dbReference>
<dbReference type="GO" id="GO:0005829">
    <property type="term" value="C:cytosol"/>
    <property type="evidence" value="ECO:0007669"/>
    <property type="project" value="TreeGrafter"/>
</dbReference>
<evidence type="ECO:0000259" key="6">
    <source>
        <dbReference type="Pfam" id="PF02826"/>
    </source>
</evidence>
<dbReference type="FunFam" id="3.40.50.720:FF:000213">
    <property type="entry name" value="Putative 2-hydroxyacid dehydrogenase"/>
    <property type="match status" value="1"/>
</dbReference>